<evidence type="ECO:0000313" key="2">
    <source>
        <dbReference type="Proteomes" id="UP000187283"/>
    </source>
</evidence>
<dbReference type="OrthoDB" id="5595986at2759"/>
<evidence type="ECO:0000313" key="1">
    <source>
        <dbReference type="EMBL" id="OMJ26368.1"/>
    </source>
</evidence>
<dbReference type="EMBL" id="LSSN01000026">
    <property type="protein sequence ID" value="OMJ26368.1"/>
    <property type="molecule type" value="Genomic_DNA"/>
</dbReference>
<sequence>MVQWLGFLAFTEAAGVRFPVSELMRRWFSGIIAACHAADPGSIPGLRIFLDVLRIQNVMGDVSVLFSFEI</sequence>
<organism evidence="1 2">
    <name type="scientific">Smittium culicis</name>
    <dbReference type="NCBI Taxonomy" id="133412"/>
    <lineage>
        <taxon>Eukaryota</taxon>
        <taxon>Fungi</taxon>
        <taxon>Fungi incertae sedis</taxon>
        <taxon>Zoopagomycota</taxon>
        <taxon>Kickxellomycotina</taxon>
        <taxon>Harpellomycetes</taxon>
        <taxon>Harpellales</taxon>
        <taxon>Legeriomycetaceae</taxon>
        <taxon>Smittium</taxon>
    </lineage>
</organism>
<proteinExistence type="predicted"/>
<name>A0A1R1YHH3_9FUNG</name>
<accession>A0A1R1YHH3</accession>
<dbReference type="AlphaFoldDB" id="A0A1R1YHH3"/>
<gene>
    <name evidence="1" type="ORF">AYI70_g231</name>
</gene>
<protein>
    <submittedName>
        <fullName evidence="1">Uncharacterized protein</fullName>
    </submittedName>
</protein>
<comment type="caution">
    <text evidence="1">The sequence shown here is derived from an EMBL/GenBank/DDBJ whole genome shotgun (WGS) entry which is preliminary data.</text>
</comment>
<keyword evidence="2" id="KW-1185">Reference proteome</keyword>
<reference evidence="1 2" key="1">
    <citation type="submission" date="2017-01" db="EMBL/GenBank/DDBJ databases">
        <authorList>
            <person name="Mah S.A."/>
            <person name="Swanson W.J."/>
            <person name="Moy G.W."/>
            <person name="Vacquier V.D."/>
        </authorList>
    </citation>
    <scope>NUCLEOTIDE SEQUENCE [LARGE SCALE GENOMIC DNA]</scope>
    <source>
        <strain evidence="1 2">GSMNP</strain>
    </source>
</reference>
<dbReference type="Proteomes" id="UP000187283">
    <property type="component" value="Unassembled WGS sequence"/>
</dbReference>